<evidence type="ECO:0000256" key="1">
    <source>
        <dbReference type="SAM" id="MobiDB-lite"/>
    </source>
</evidence>
<feature type="region of interest" description="Disordered" evidence="1">
    <location>
        <begin position="251"/>
        <end position="357"/>
    </location>
</feature>
<dbReference type="EMBL" id="OZ034814">
    <property type="protein sequence ID" value="CAL1359264.1"/>
    <property type="molecule type" value="Genomic_DNA"/>
</dbReference>
<evidence type="ECO:0000313" key="3">
    <source>
        <dbReference type="EMBL" id="CAL1359264.1"/>
    </source>
</evidence>
<dbReference type="AlphaFoldDB" id="A0AAV2CT39"/>
<dbReference type="InterPro" id="IPR001584">
    <property type="entry name" value="Integrase_cat-core"/>
</dbReference>
<dbReference type="Gene3D" id="3.30.420.10">
    <property type="entry name" value="Ribonuclease H-like superfamily/Ribonuclease H"/>
    <property type="match status" value="1"/>
</dbReference>
<dbReference type="Pfam" id="PF07727">
    <property type="entry name" value="RVT_2"/>
    <property type="match status" value="1"/>
</dbReference>
<dbReference type="Proteomes" id="UP001497516">
    <property type="component" value="Chromosome 10"/>
</dbReference>
<evidence type="ECO:0000259" key="2">
    <source>
        <dbReference type="PROSITE" id="PS50994"/>
    </source>
</evidence>
<reference evidence="3 4" key="1">
    <citation type="submission" date="2024-04" db="EMBL/GenBank/DDBJ databases">
        <authorList>
            <person name="Fracassetti M."/>
        </authorList>
    </citation>
    <scope>NUCLEOTIDE SEQUENCE [LARGE SCALE GENOMIC DNA]</scope>
</reference>
<feature type="compositionally biased region" description="Low complexity" evidence="1">
    <location>
        <begin position="316"/>
        <end position="335"/>
    </location>
</feature>
<dbReference type="Pfam" id="PF25597">
    <property type="entry name" value="SH3_retrovirus"/>
    <property type="match status" value="1"/>
</dbReference>
<dbReference type="GO" id="GO:0003676">
    <property type="term" value="F:nucleic acid binding"/>
    <property type="evidence" value="ECO:0007669"/>
    <property type="project" value="InterPro"/>
</dbReference>
<evidence type="ECO:0000313" key="4">
    <source>
        <dbReference type="Proteomes" id="UP001497516"/>
    </source>
</evidence>
<dbReference type="InterPro" id="IPR057670">
    <property type="entry name" value="SH3_retrovirus"/>
</dbReference>
<feature type="compositionally biased region" description="Low complexity" evidence="1">
    <location>
        <begin position="279"/>
        <end position="289"/>
    </location>
</feature>
<feature type="domain" description="Integrase catalytic" evidence="2">
    <location>
        <begin position="2"/>
        <end position="168"/>
    </location>
</feature>
<sequence length="991" mass="111720">MIKTTTRFELIQVDIWGGYKIASLSGAHYFLTIVDDFTRGVWVYLLRYKSEVKRYLLQFCNMVRSQFNCTVKRIQADNGYEFQTTGLVDFYEQEGIVLQTSCTDTPQQNGVVERKHRHIQDTARALRFQASLPIRFWGECILTAVYLINRLPTKATGKTPFELIFGRTATYRHLRVFGCLVYYKDTHAHLDKFGERGCAGLFLGYAASQKGYRIYDLTSRRLITSRDVKFQEDIFPFQDGTHKTLHWIPHPPIAAVPESPDSSPLTSPEHSPTGPEPSSPDASFGPSSSNPTQPKSPSPHTSSVPANTGPTQLDNGPESSSSSPLSGPYASSPGPHAETTCPSADSPAPVVRRSDRVRHRPKYLADYDTNLAPHSGQGSTTNLVRYPLASHVNYTHFKPVYRAFLAAQTHYDEPRFFYQAVREQVWRDSMTREIRALEENGTWSLVFLPPGKRTIAAKWVYKIKFYLDETIERFKARLVAKGYTQIEGQDFHDTFAPVAKHVTIRCLIAIAVNRGWHLHKLDVNNAFLHGDLDEEICMEIPPGFRKPGDTRVCRLHKSLYGQRQASRQWYQKFTTSLCEFGFRSSPADAALFIYQRGSTFVTALIYVDDVILAVNDLDFISQVKQFLDKKFSIKDLGILRYFLGIEVARTFDGVVLNQRKYTLDILEDASVEASRPSSFPIEQNHQLTRTTDDLLADPSPYRRLVGRLLYLTVTRPDINFVVNILSRFVHAPSTVHWDAALRYLKSAPGQGLFFPKNSNLQLTAYCDADWGGCQRTRRSTTGFFISLGGAPISWSTKQQQVVARSSAEAEYRAMASTVSEVVWLRWLLAELGVPQTASTPLHCDNQAALHISNNPVFHERTKHVEMDCHFVRERVMSGDILPVKIHTDQQLADIFTKGLGSDRFHSLLSKLHIRDLHVSVCGGVLGCTDPAHVRDAHAHENCAAAAHVAHATHVAVPCQDMDSSCIRTHCTLDASDNGYKYVTTAIRRNYQ</sequence>
<feature type="compositionally biased region" description="Polar residues" evidence="1">
    <location>
        <begin position="260"/>
        <end position="270"/>
    </location>
</feature>
<dbReference type="GO" id="GO:0015074">
    <property type="term" value="P:DNA integration"/>
    <property type="evidence" value="ECO:0007669"/>
    <property type="project" value="InterPro"/>
</dbReference>
<accession>A0AAV2CT39</accession>
<dbReference type="PANTHER" id="PTHR11439">
    <property type="entry name" value="GAG-POL-RELATED RETROTRANSPOSON"/>
    <property type="match status" value="1"/>
</dbReference>
<dbReference type="InterPro" id="IPR036397">
    <property type="entry name" value="RNaseH_sf"/>
</dbReference>
<organism evidence="3 4">
    <name type="scientific">Linum trigynum</name>
    <dbReference type="NCBI Taxonomy" id="586398"/>
    <lineage>
        <taxon>Eukaryota</taxon>
        <taxon>Viridiplantae</taxon>
        <taxon>Streptophyta</taxon>
        <taxon>Embryophyta</taxon>
        <taxon>Tracheophyta</taxon>
        <taxon>Spermatophyta</taxon>
        <taxon>Magnoliopsida</taxon>
        <taxon>eudicotyledons</taxon>
        <taxon>Gunneridae</taxon>
        <taxon>Pentapetalae</taxon>
        <taxon>rosids</taxon>
        <taxon>fabids</taxon>
        <taxon>Malpighiales</taxon>
        <taxon>Linaceae</taxon>
        <taxon>Linum</taxon>
    </lineage>
</organism>
<dbReference type="PROSITE" id="PS50994">
    <property type="entry name" value="INTEGRASE"/>
    <property type="match status" value="1"/>
</dbReference>
<dbReference type="PANTHER" id="PTHR11439:SF498">
    <property type="entry name" value="DNAK FAMILY PROTEIN"/>
    <property type="match status" value="1"/>
</dbReference>
<dbReference type="SUPFAM" id="SSF56672">
    <property type="entry name" value="DNA/RNA polymerases"/>
    <property type="match status" value="1"/>
</dbReference>
<protein>
    <recommendedName>
        <fullName evidence="2">Integrase catalytic domain-containing protein</fullName>
    </recommendedName>
</protein>
<dbReference type="InterPro" id="IPR013103">
    <property type="entry name" value="RVT_2"/>
</dbReference>
<feature type="compositionally biased region" description="Polar residues" evidence="1">
    <location>
        <begin position="290"/>
        <end position="314"/>
    </location>
</feature>
<dbReference type="CDD" id="cd09272">
    <property type="entry name" value="RNase_HI_RT_Ty1"/>
    <property type="match status" value="1"/>
</dbReference>
<dbReference type="InterPro" id="IPR043502">
    <property type="entry name" value="DNA/RNA_pol_sf"/>
</dbReference>
<name>A0AAV2CT39_9ROSI</name>
<dbReference type="SUPFAM" id="SSF53098">
    <property type="entry name" value="Ribonuclease H-like"/>
    <property type="match status" value="1"/>
</dbReference>
<keyword evidence="4" id="KW-1185">Reference proteome</keyword>
<gene>
    <name evidence="3" type="ORF">LTRI10_LOCUS6761</name>
</gene>
<dbReference type="InterPro" id="IPR012337">
    <property type="entry name" value="RNaseH-like_sf"/>
</dbReference>
<proteinExistence type="predicted"/>